<comment type="subcellular location">
    <subcellularLocation>
        <location evidence="1">Cell membrane</location>
        <topology evidence="1">Multi-pass membrane protein</topology>
    </subcellularLocation>
    <text evidence="1">Localizes to the sporulation septum and to the second division site within the mother cell. Before the start of engulfment localizes to the septal midpoint, then spreads throughout the septum prior to becoming enriched at the leading edge of the engulfing membrane, where it remains until the completion of membrane migration. Some remain partially trapped at the septum during engulfment and upon completion of engulfment become dispersed in the outer forespore membrane. Localization of the MPD complex to the septal membrane is dependent on SpoIIB.</text>
</comment>
<comment type="function">
    <text evidence="1">Required for complete septum migration and engulfment of the forespore compartment during sporulation. Required for stabilizing and recruiting of SpoIIP to the septal membrane.</text>
</comment>
<keyword evidence="1 2" id="KW-0812">Transmembrane</keyword>
<keyword evidence="1" id="KW-1003">Cell membrane</keyword>
<reference evidence="4" key="1">
    <citation type="journal article" date="2019" name="Int. J. Syst. Evol. Microbiol.">
        <title>The Global Catalogue of Microorganisms (GCM) 10K type strain sequencing project: providing services to taxonomists for standard genome sequencing and annotation.</title>
        <authorList>
            <consortium name="The Broad Institute Genomics Platform"/>
            <consortium name="The Broad Institute Genome Sequencing Center for Infectious Disease"/>
            <person name="Wu L."/>
            <person name="Ma J."/>
        </authorList>
    </citation>
    <scope>NUCLEOTIDE SEQUENCE [LARGE SCALE GENOMIC DNA]</scope>
    <source>
        <strain evidence="4">CCUG 61889</strain>
    </source>
</reference>
<feature type="transmembrane region" description="Helical" evidence="2">
    <location>
        <begin position="20"/>
        <end position="40"/>
    </location>
</feature>
<evidence type="ECO:0000256" key="1">
    <source>
        <dbReference type="PIRNR" id="PIRNR038973"/>
    </source>
</evidence>
<name>A0ABV8B0T3_9BACI</name>
<dbReference type="Pfam" id="PF01944">
    <property type="entry name" value="SpoIIM"/>
    <property type="match status" value="1"/>
</dbReference>
<dbReference type="RefSeq" id="WP_377912601.1">
    <property type="nucleotide sequence ID" value="NZ_JBHRZT010000020.1"/>
</dbReference>
<keyword evidence="4" id="KW-1185">Reference proteome</keyword>
<protein>
    <recommendedName>
        <fullName evidence="1">Stage II sporulation protein M</fullName>
    </recommendedName>
</protein>
<comment type="caution">
    <text evidence="3">The sequence shown here is derived from an EMBL/GenBank/DDBJ whole genome shotgun (WGS) entry which is preliminary data.</text>
</comment>
<keyword evidence="1 2" id="KW-0472">Membrane</keyword>
<sequence>MKKFKQFCLYHVRENSSIYLFATVLFLMGVIFGAIVVNSLNLEQKQDLYFYLNRFFGQVAGGQFVSKHEMFQQSFFHNLKYLGFIWILGISVIGLPVVLVLLFLKGMMVGFTVGFLVNQMKLHGFLLSFVSVLPQNIFLIPAFIVISTVSISFSLKLIRQQFVKGVHDPISAAFLRYSMSIIWMFVFVLAASGFEAYMSPYLMKSVVIFINK</sequence>
<dbReference type="Proteomes" id="UP001595752">
    <property type="component" value="Unassembled WGS sequence"/>
</dbReference>
<dbReference type="EMBL" id="JBHRZT010000020">
    <property type="protein sequence ID" value="MFC3882801.1"/>
    <property type="molecule type" value="Genomic_DNA"/>
</dbReference>
<keyword evidence="2" id="KW-1133">Transmembrane helix</keyword>
<evidence type="ECO:0000256" key="2">
    <source>
        <dbReference type="SAM" id="Phobius"/>
    </source>
</evidence>
<keyword evidence="1" id="KW-0749">Sporulation</keyword>
<feature type="transmembrane region" description="Helical" evidence="2">
    <location>
        <begin position="125"/>
        <end position="153"/>
    </location>
</feature>
<accession>A0ABV8B0T3</accession>
<feature type="transmembrane region" description="Helical" evidence="2">
    <location>
        <begin position="81"/>
        <end position="104"/>
    </location>
</feature>
<proteinExistence type="predicted"/>
<evidence type="ECO:0000313" key="4">
    <source>
        <dbReference type="Proteomes" id="UP001595752"/>
    </source>
</evidence>
<gene>
    <name evidence="3" type="primary">spoIIM</name>
    <name evidence="3" type="ORF">ACFOU2_04500</name>
</gene>
<organism evidence="3 4">
    <name type="scientific">Bacillus songklensis</name>
    <dbReference type="NCBI Taxonomy" id="1069116"/>
    <lineage>
        <taxon>Bacteria</taxon>
        <taxon>Bacillati</taxon>
        <taxon>Bacillota</taxon>
        <taxon>Bacilli</taxon>
        <taxon>Bacillales</taxon>
        <taxon>Bacillaceae</taxon>
        <taxon>Bacillus</taxon>
    </lineage>
</organism>
<dbReference type="InterPro" id="IPR014196">
    <property type="entry name" value="SpoIIM"/>
</dbReference>
<feature type="transmembrane region" description="Helical" evidence="2">
    <location>
        <begin position="173"/>
        <end position="194"/>
    </location>
</feature>
<dbReference type="PIRSF" id="PIRSF038973">
    <property type="entry name" value="SpoIIM"/>
    <property type="match status" value="1"/>
</dbReference>
<evidence type="ECO:0000313" key="3">
    <source>
        <dbReference type="EMBL" id="MFC3882801.1"/>
    </source>
</evidence>
<comment type="subunit">
    <text evidence="1">Component of the MPD complex composed of SpoIIM, SpoIIP and SpoIID.</text>
</comment>
<dbReference type="InterPro" id="IPR002798">
    <property type="entry name" value="SpoIIM-like"/>
</dbReference>
<dbReference type="NCBIfam" id="TIGR02831">
    <property type="entry name" value="spo_II_M"/>
    <property type="match status" value="1"/>
</dbReference>